<feature type="domain" description="C2H2-type" evidence="8">
    <location>
        <begin position="275"/>
        <end position="301"/>
    </location>
</feature>
<sequence length="301" mass="33126">MMNGVQTIHANMNNNTNALFYPTMSPLVGDSNVIVMYPMSTMYVGQVPSPVEWHSTATATANGSEKNINIRNSELEGVMKMMPLMTAKCESAHSSEPSELNREIEIAAALLASLSSRGELDEHEHENEDADVNLGGEGNTPPIPICHLPLSKHGDAAAAAAASSSSSSLGQQMRQWDPSPAIANTSSHSLALPLVATLNDDKCDDPCCDGHDHHSVAPIVVPNNYKQTHFFNKKNKNKKIEMDLNKIFECDECGQRYHSEKGLKRHQRVHNPSTRGCPYCNKKFARKSYLHDHIRIHTGVF</sequence>
<reference evidence="9 10" key="1">
    <citation type="journal article" date="2013" name="Curr. Biol.">
        <title>The Genome of the Foraminiferan Reticulomyxa filosa.</title>
        <authorList>
            <person name="Glockner G."/>
            <person name="Hulsmann N."/>
            <person name="Schleicher M."/>
            <person name="Noegel A.A."/>
            <person name="Eichinger L."/>
            <person name="Gallinger C."/>
            <person name="Pawlowski J."/>
            <person name="Sierra R."/>
            <person name="Euteneuer U."/>
            <person name="Pillet L."/>
            <person name="Moustafa A."/>
            <person name="Platzer M."/>
            <person name="Groth M."/>
            <person name="Szafranski K."/>
            <person name="Schliwa M."/>
        </authorList>
    </citation>
    <scope>NUCLEOTIDE SEQUENCE [LARGE SCALE GENOMIC DNA]</scope>
</reference>
<evidence type="ECO:0000256" key="6">
    <source>
        <dbReference type="ARBA" id="ARBA00023242"/>
    </source>
</evidence>
<dbReference type="SMART" id="SM00355">
    <property type="entry name" value="ZnF_C2H2"/>
    <property type="match status" value="2"/>
</dbReference>
<gene>
    <name evidence="9" type="ORF">RFI_01672</name>
</gene>
<protein>
    <submittedName>
        <fullName evidence="9">Zinc finger protein</fullName>
    </submittedName>
</protein>
<evidence type="ECO:0000259" key="8">
    <source>
        <dbReference type="PROSITE" id="PS50157"/>
    </source>
</evidence>
<keyword evidence="2" id="KW-0479">Metal-binding</keyword>
<dbReference type="GO" id="GO:0010468">
    <property type="term" value="P:regulation of gene expression"/>
    <property type="evidence" value="ECO:0007669"/>
    <property type="project" value="TreeGrafter"/>
</dbReference>
<dbReference type="AlphaFoldDB" id="X6PCM4"/>
<dbReference type="OrthoDB" id="6077919at2759"/>
<proteinExistence type="predicted"/>
<keyword evidence="4 7" id="KW-0863">Zinc-finger</keyword>
<dbReference type="EMBL" id="ASPP01001654">
    <property type="protein sequence ID" value="ETO35392.1"/>
    <property type="molecule type" value="Genomic_DNA"/>
</dbReference>
<keyword evidence="6" id="KW-0539">Nucleus</keyword>
<dbReference type="SUPFAM" id="SSF57667">
    <property type="entry name" value="beta-beta-alpha zinc fingers"/>
    <property type="match status" value="1"/>
</dbReference>
<keyword evidence="10" id="KW-1185">Reference proteome</keyword>
<evidence type="ECO:0000256" key="1">
    <source>
        <dbReference type="ARBA" id="ARBA00004123"/>
    </source>
</evidence>
<organism evidence="9 10">
    <name type="scientific">Reticulomyxa filosa</name>
    <dbReference type="NCBI Taxonomy" id="46433"/>
    <lineage>
        <taxon>Eukaryota</taxon>
        <taxon>Sar</taxon>
        <taxon>Rhizaria</taxon>
        <taxon>Retaria</taxon>
        <taxon>Foraminifera</taxon>
        <taxon>Monothalamids</taxon>
        <taxon>Reticulomyxidae</taxon>
        <taxon>Reticulomyxa</taxon>
    </lineage>
</organism>
<dbReference type="FunFam" id="3.30.160.60:FF:000145">
    <property type="entry name" value="Zinc finger protein 574"/>
    <property type="match status" value="1"/>
</dbReference>
<dbReference type="InterPro" id="IPR013087">
    <property type="entry name" value="Znf_C2H2_type"/>
</dbReference>
<evidence type="ECO:0000256" key="3">
    <source>
        <dbReference type="ARBA" id="ARBA00022737"/>
    </source>
</evidence>
<dbReference type="PROSITE" id="PS00028">
    <property type="entry name" value="ZINC_FINGER_C2H2_1"/>
    <property type="match status" value="2"/>
</dbReference>
<dbReference type="PROSITE" id="PS50157">
    <property type="entry name" value="ZINC_FINGER_C2H2_2"/>
    <property type="match status" value="2"/>
</dbReference>
<dbReference type="InterPro" id="IPR036236">
    <property type="entry name" value="Znf_C2H2_sf"/>
</dbReference>
<evidence type="ECO:0000256" key="4">
    <source>
        <dbReference type="ARBA" id="ARBA00022771"/>
    </source>
</evidence>
<dbReference type="GO" id="GO:0008270">
    <property type="term" value="F:zinc ion binding"/>
    <property type="evidence" value="ECO:0007669"/>
    <property type="project" value="UniProtKB-KW"/>
</dbReference>
<dbReference type="Pfam" id="PF00096">
    <property type="entry name" value="zf-C2H2"/>
    <property type="match status" value="2"/>
</dbReference>
<dbReference type="GO" id="GO:0005634">
    <property type="term" value="C:nucleus"/>
    <property type="evidence" value="ECO:0007669"/>
    <property type="project" value="UniProtKB-SubCell"/>
</dbReference>
<accession>X6PCM4</accession>
<dbReference type="Proteomes" id="UP000023152">
    <property type="component" value="Unassembled WGS sequence"/>
</dbReference>
<evidence type="ECO:0000256" key="2">
    <source>
        <dbReference type="ARBA" id="ARBA00022723"/>
    </source>
</evidence>
<evidence type="ECO:0000256" key="7">
    <source>
        <dbReference type="PROSITE-ProRule" id="PRU00042"/>
    </source>
</evidence>
<evidence type="ECO:0000313" key="9">
    <source>
        <dbReference type="EMBL" id="ETO35392.1"/>
    </source>
</evidence>
<dbReference type="FunFam" id="3.30.160.60:FF:000870">
    <property type="entry name" value="zinc finger protein 197 isoform X1"/>
    <property type="match status" value="1"/>
</dbReference>
<dbReference type="PANTHER" id="PTHR16515">
    <property type="entry name" value="PR DOMAIN ZINC FINGER PROTEIN"/>
    <property type="match status" value="1"/>
</dbReference>
<evidence type="ECO:0000256" key="5">
    <source>
        <dbReference type="ARBA" id="ARBA00022833"/>
    </source>
</evidence>
<comment type="caution">
    <text evidence="9">The sequence shown here is derived from an EMBL/GenBank/DDBJ whole genome shotgun (WGS) entry which is preliminary data.</text>
</comment>
<dbReference type="PANTHER" id="PTHR16515:SF66">
    <property type="entry name" value="C2H2-TYPE DOMAIN-CONTAINING PROTEIN"/>
    <property type="match status" value="1"/>
</dbReference>
<name>X6PCM4_RETFI</name>
<evidence type="ECO:0000313" key="10">
    <source>
        <dbReference type="Proteomes" id="UP000023152"/>
    </source>
</evidence>
<feature type="domain" description="C2H2-type" evidence="8">
    <location>
        <begin position="248"/>
        <end position="275"/>
    </location>
</feature>
<comment type="subcellular location">
    <subcellularLocation>
        <location evidence="1">Nucleus</location>
    </subcellularLocation>
</comment>
<dbReference type="Gene3D" id="3.30.160.60">
    <property type="entry name" value="Classic Zinc Finger"/>
    <property type="match status" value="2"/>
</dbReference>
<keyword evidence="3" id="KW-0677">Repeat</keyword>
<keyword evidence="5" id="KW-0862">Zinc</keyword>
<dbReference type="InterPro" id="IPR050331">
    <property type="entry name" value="Zinc_finger"/>
</dbReference>